<comment type="similarity">
    <text evidence="6">Belongs to the class-III pyridoxal-phosphate-dependent aminotransferase family.</text>
</comment>
<dbReference type="GO" id="GO:0042286">
    <property type="term" value="F:glutamate-1-semialdehyde 2,1-aminomutase activity"/>
    <property type="evidence" value="ECO:0007669"/>
    <property type="project" value="UniProtKB-EC"/>
</dbReference>
<dbReference type="EMBL" id="VOAH01000022">
    <property type="protein sequence ID" value="TVP39055.1"/>
    <property type="molecule type" value="Genomic_DNA"/>
</dbReference>
<keyword evidence="8" id="KW-1185">Reference proteome</keyword>
<organism evidence="7 8">
    <name type="scientific">Candidatus Nitrosocosmicus arcticus</name>
    <dbReference type="NCBI Taxonomy" id="2035267"/>
    <lineage>
        <taxon>Archaea</taxon>
        <taxon>Nitrososphaerota</taxon>
        <taxon>Nitrososphaeria</taxon>
        <taxon>Nitrososphaerales</taxon>
        <taxon>Nitrososphaeraceae</taxon>
        <taxon>Candidatus Nitrosocosmicus</taxon>
    </lineage>
</organism>
<comment type="pathway">
    <text evidence="5">Porphyrin-containing compound metabolism.</text>
</comment>
<reference evidence="7 8" key="1">
    <citation type="journal article" date="2019" name="Front. Microbiol.">
        <title>Ammonia Oxidation by the Arctic Terrestrial Thaumarchaeote Candidatus Nitrosocosmicus arcticus Is Stimulated by Increasing Temperatures.</title>
        <authorList>
            <person name="Alves R.J.E."/>
            <person name="Kerou M."/>
            <person name="Zappe A."/>
            <person name="Bittner R."/>
            <person name="Abby S.S."/>
            <person name="Schmidt H.A."/>
            <person name="Pfeifer K."/>
            <person name="Schleper C."/>
        </authorList>
    </citation>
    <scope>NUCLEOTIDE SEQUENCE [LARGE SCALE GENOMIC DNA]</scope>
    <source>
        <strain evidence="7 8">Kfb</strain>
    </source>
</reference>
<dbReference type="Gene3D" id="3.40.640.10">
    <property type="entry name" value="Type I PLP-dependent aspartate aminotransferase-like (Major domain)"/>
    <property type="match status" value="1"/>
</dbReference>
<evidence type="ECO:0000256" key="2">
    <source>
        <dbReference type="ARBA" id="ARBA00001933"/>
    </source>
</evidence>
<name>A0A557SR23_9ARCH</name>
<dbReference type="EC" id="5.4.3.8" evidence="7"/>
<dbReference type="InterPro" id="IPR015421">
    <property type="entry name" value="PyrdxlP-dep_Trfase_major"/>
</dbReference>
<dbReference type="PANTHER" id="PTHR43713:SF3">
    <property type="entry name" value="GLUTAMATE-1-SEMIALDEHYDE 2,1-AMINOMUTASE 1, CHLOROPLASTIC-RELATED"/>
    <property type="match status" value="1"/>
</dbReference>
<dbReference type="CDD" id="cd00610">
    <property type="entry name" value="OAT_like"/>
    <property type="match status" value="1"/>
</dbReference>
<evidence type="ECO:0000256" key="6">
    <source>
        <dbReference type="RuleBase" id="RU003560"/>
    </source>
</evidence>
<comment type="cofactor">
    <cofactor evidence="2">
        <name>pyridoxal 5'-phosphate</name>
        <dbReference type="ChEBI" id="CHEBI:597326"/>
    </cofactor>
</comment>
<evidence type="ECO:0000256" key="1">
    <source>
        <dbReference type="ARBA" id="ARBA00001579"/>
    </source>
</evidence>
<comment type="caution">
    <text evidence="7">The sequence shown here is derived from an EMBL/GenBank/DDBJ whole genome shotgun (WGS) entry which is preliminary data.</text>
</comment>
<dbReference type="Pfam" id="PF00202">
    <property type="entry name" value="Aminotran_3"/>
    <property type="match status" value="1"/>
</dbReference>
<proteinExistence type="inferred from homology"/>
<protein>
    <submittedName>
        <fullName evidence="7">Glutamate-1-semialdehyde 2,1-aminomutase 2</fullName>
        <ecNumber evidence="7">5.4.3.8</ecNumber>
    </submittedName>
</protein>
<dbReference type="PROSITE" id="PS00600">
    <property type="entry name" value="AA_TRANSFER_CLASS_3"/>
    <property type="match status" value="1"/>
</dbReference>
<evidence type="ECO:0000256" key="5">
    <source>
        <dbReference type="ARBA" id="ARBA00023444"/>
    </source>
</evidence>
<evidence type="ECO:0000313" key="8">
    <source>
        <dbReference type="Proteomes" id="UP000315289"/>
    </source>
</evidence>
<dbReference type="Gene3D" id="3.90.1150.10">
    <property type="entry name" value="Aspartate Aminotransferase, domain 1"/>
    <property type="match status" value="1"/>
</dbReference>
<keyword evidence="4 7" id="KW-0413">Isomerase</keyword>
<dbReference type="RefSeq" id="WP_261377954.1">
    <property type="nucleotide sequence ID" value="NZ_ML675595.1"/>
</dbReference>
<dbReference type="AlphaFoldDB" id="A0A557SR23"/>
<dbReference type="InterPro" id="IPR015424">
    <property type="entry name" value="PyrdxlP-dep_Trfase"/>
</dbReference>
<dbReference type="InterPro" id="IPR049704">
    <property type="entry name" value="Aminotrans_3_PPA_site"/>
</dbReference>
<dbReference type="Proteomes" id="UP000315289">
    <property type="component" value="Unassembled WGS sequence"/>
</dbReference>
<evidence type="ECO:0000256" key="4">
    <source>
        <dbReference type="ARBA" id="ARBA00023235"/>
    </source>
</evidence>
<sequence length="450" mass="50312">MDSKIGMKYEDYADLYKSKTFESMNLYFKSRDIFPGGINHNIRYFKPYPFFTIKSRGKYLFDIDGNRYLDFWNGHWALILGHSPEIVTSKLKKQIGKGTLYGTANKASWKLGNEISKAIPLAENLRFCSTGSEATMYAIRLARASTGKRVIAKVEGGWHGFNTNLLQSVNYPYEADEGMGLIEDEGHFIESLQFNDLERSIKVLESIKDDLAAVIVEPVLGGAGCITPQDGYLLGLQEFAKRNGSLFILDEIVTGFRFAFNGAMNLFKLDPDLFTLGKIIGGGLPIGAVCGKKEIMKMADSTVDNNKSSYCSIGGGTFSANPLTMKAGYHTLKELRKNPKIYEKINNLGEMARKELSKLFVELGIRVQVTGMGSLFMVHFLSERAERIENAVDAALGDKELLINYDMALMAKHDIFFLPGKMGSFSNANDKKDVTRLVEATRRIFEQNKQ</sequence>
<dbReference type="InterPro" id="IPR015422">
    <property type="entry name" value="PyrdxlP-dep_Trfase_small"/>
</dbReference>
<accession>A0A557SR23</accession>
<gene>
    <name evidence="7" type="primary">hemL2</name>
    <name evidence="7" type="ORF">NARC_220030</name>
</gene>
<dbReference type="PANTHER" id="PTHR43713">
    <property type="entry name" value="GLUTAMATE-1-SEMIALDEHYDE 2,1-AMINOMUTASE"/>
    <property type="match status" value="1"/>
</dbReference>
<dbReference type="GO" id="GO:0030170">
    <property type="term" value="F:pyridoxal phosphate binding"/>
    <property type="evidence" value="ECO:0007669"/>
    <property type="project" value="InterPro"/>
</dbReference>
<keyword evidence="3 6" id="KW-0663">Pyridoxal phosphate</keyword>
<dbReference type="GO" id="GO:0008483">
    <property type="term" value="F:transaminase activity"/>
    <property type="evidence" value="ECO:0007669"/>
    <property type="project" value="InterPro"/>
</dbReference>
<dbReference type="InterPro" id="IPR005814">
    <property type="entry name" value="Aminotrans_3"/>
</dbReference>
<dbReference type="SUPFAM" id="SSF53383">
    <property type="entry name" value="PLP-dependent transferases"/>
    <property type="match status" value="1"/>
</dbReference>
<evidence type="ECO:0000256" key="3">
    <source>
        <dbReference type="ARBA" id="ARBA00022898"/>
    </source>
</evidence>
<comment type="catalytic activity">
    <reaction evidence="1">
        <text>(S)-4-amino-5-oxopentanoate = 5-aminolevulinate</text>
        <dbReference type="Rhea" id="RHEA:14265"/>
        <dbReference type="ChEBI" id="CHEBI:57501"/>
        <dbReference type="ChEBI" id="CHEBI:356416"/>
        <dbReference type="EC" id="5.4.3.8"/>
    </reaction>
</comment>
<evidence type="ECO:0000313" key="7">
    <source>
        <dbReference type="EMBL" id="TVP39055.1"/>
    </source>
</evidence>